<dbReference type="Gene3D" id="3.90.180.10">
    <property type="entry name" value="Medium-chain alcohol dehydrogenases, catalytic domain"/>
    <property type="match status" value="1"/>
</dbReference>
<name>A0ABT8J2M9_9MICO</name>
<feature type="domain" description="Enoyl reductase (ER)" evidence="1">
    <location>
        <begin position="20"/>
        <end position="330"/>
    </location>
</feature>
<reference evidence="2" key="1">
    <citation type="submission" date="2023-03" db="EMBL/GenBank/DDBJ databases">
        <title>MT1 and MT2 Draft Genomes of Novel Species.</title>
        <authorList>
            <person name="Venkateswaran K."/>
        </authorList>
    </citation>
    <scope>NUCLEOTIDE SEQUENCE</scope>
    <source>
        <strain evidence="2">F6_8S_P_1A</strain>
    </source>
</reference>
<organism evidence="2 3">
    <name type="scientific">Leifsonia virtsii</name>
    <dbReference type="NCBI Taxonomy" id="3035915"/>
    <lineage>
        <taxon>Bacteria</taxon>
        <taxon>Bacillati</taxon>
        <taxon>Actinomycetota</taxon>
        <taxon>Actinomycetes</taxon>
        <taxon>Micrococcales</taxon>
        <taxon>Microbacteriaceae</taxon>
        <taxon>Leifsonia</taxon>
    </lineage>
</organism>
<dbReference type="Gene3D" id="3.40.50.720">
    <property type="entry name" value="NAD(P)-binding Rossmann-like Domain"/>
    <property type="match status" value="1"/>
</dbReference>
<evidence type="ECO:0000259" key="1">
    <source>
        <dbReference type="SMART" id="SM00829"/>
    </source>
</evidence>
<dbReference type="SUPFAM" id="SSF51735">
    <property type="entry name" value="NAD(P)-binding Rossmann-fold domains"/>
    <property type="match status" value="1"/>
</dbReference>
<keyword evidence="3" id="KW-1185">Reference proteome</keyword>
<accession>A0ABT8J2M9</accession>
<gene>
    <name evidence="2" type="ORF">P5G59_17035</name>
</gene>
<comment type="caution">
    <text evidence="2">The sequence shown here is derived from an EMBL/GenBank/DDBJ whole genome shotgun (WGS) entry which is preliminary data.</text>
</comment>
<dbReference type="Pfam" id="PF13602">
    <property type="entry name" value="ADH_zinc_N_2"/>
    <property type="match status" value="1"/>
</dbReference>
<dbReference type="Proteomes" id="UP001174210">
    <property type="component" value="Unassembled WGS sequence"/>
</dbReference>
<dbReference type="EMBL" id="JAROCB010000005">
    <property type="protein sequence ID" value="MDN4598861.1"/>
    <property type="molecule type" value="Genomic_DNA"/>
</dbReference>
<dbReference type="Pfam" id="PF08240">
    <property type="entry name" value="ADH_N"/>
    <property type="match status" value="1"/>
</dbReference>
<evidence type="ECO:0000313" key="2">
    <source>
        <dbReference type="EMBL" id="MDN4598861.1"/>
    </source>
</evidence>
<dbReference type="InterPro" id="IPR020843">
    <property type="entry name" value="ER"/>
</dbReference>
<proteinExistence type="predicted"/>
<dbReference type="InterPro" id="IPR052585">
    <property type="entry name" value="Lipid_raft_assoc_Zn_ADH"/>
</dbReference>
<evidence type="ECO:0000313" key="3">
    <source>
        <dbReference type="Proteomes" id="UP001174210"/>
    </source>
</evidence>
<dbReference type="InterPro" id="IPR013154">
    <property type="entry name" value="ADH-like_N"/>
</dbReference>
<dbReference type="SUPFAM" id="SSF50129">
    <property type="entry name" value="GroES-like"/>
    <property type="match status" value="1"/>
</dbReference>
<dbReference type="PANTHER" id="PTHR43482:SF1">
    <property type="entry name" value="PROTEIN AST1-RELATED"/>
    <property type="match status" value="1"/>
</dbReference>
<dbReference type="InterPro" id="IPR036291">
    <property type="entry name" value="NAD(P)-bd_dom_sf"/>
</dbReference>
<dbReference type="SMART" id="SM00829">
    <property type="entry name" value="PKS_ER"/>
    <property type="match status" value="1"/>
</dbReference>
<dbReference type="PANTHER" id="PTHR43482">
    <property type="entry name" value="PROTEIN AST1-RELATED"/>
    <property type="match status" value="1"/>
</dbReference>
<sequence>MTELDGGGPSRLVARVSRFGDVGAMVLAREPVRPPRGTEVVVRVTHASLGATDLLARRGGYALQPAPGFVTGYDFVGELVTESAVSVALGLREGARVAGVLPRMGAHTTFLTLPATLLVAVPDGLDPASAVVLPLDGVTAARALQLAGDARRVLVQGASGAVGMLAAQLAQEQGRTVVGTASPRSRDAVAGLGIPLIDHRDADWPALVREAAGGAMDAAIDHTGSPRVREALRERGILVHTAFAGRAGHERADTVRGGAAAAVSRTDRVCSAPLYVATRRPEYRRVLAGLLASAASGSLRIAEPVPFPLTEVWDAHRAAEEAAPGRKIVLTMR</sequence>
<dbReference type="InterPro" id="IPR011032">
    <property type="entry name" value="GroES-like_sf"/>
</dbReference>
<protein>
    <recommendedName>
        <fullName evidence="1">Enoyl reductase (ER) domain-containing protein</fullName>
    </recommendedName>
</protein>
<dbReference type="RefSeq" id="WP_301220210.1">
    <property type="nucleotide sequence ID" value="NZ_JAROCB010000005.1"/>
</dbReference>